<dbReference type="EMBL" id="CM035418">
    <property type="protein sequence ID" value="KAH7420593.1"/>
    <property type="molecule type" value="Genomic_DNA"/>
</dbReference>
<evidence type="ECO:0000313" key="3">
    <source>
        <dbReference type="Proteomes" id="UP000825935"/>
    </source>
</evidence>
<evidence type="ECO:0000313" key="2">
    <source>
        <dbReference type="EMBL" id="KAH7420593.1"/>
    </source>
</evidence>
<feature type="chain" id="PRO_5035813329" description="Secreted protein" evidence="1">
    <location>
        <begin position="21"/>
        <end position="80"/>
    </location>
</feature>
<organism evidence="2 3">
    <name type="scientific">Ceratopteris richardii</name>
    <name type="common">Triangle waterfern</name>
    <dbReference type="NCBI Taxonomy" id="49495"/>
    <lineage>
        <taxon>Eukaryota</taxon>
        <taxon>Viridiplantae</taxon>
        <taxon>Streptophyta</taxon>
        <taxon>Embryophyta</taxon>
        <taxon>Tracheophyta</taxon>
        <taxon>Polypodiopsida</taxon>
        <taxon>Polypodiidae</taxon>
        <taxon>Polypodiales</taxon>
        <taxon>Pteridineae</taxon>
        <taxon>Pteridaceae</taxon>
        <taxon>Parkerioideae</taxon>
        <taxon>Ceratopteris</taxon>
    </lineage>
</organism>
<evidence type="ECO:0008006" key="4">
    <source>
        <dbReference type="Google" id="ProtNLM"/>
    </source>
</evidence>
<sequence>MYVCSLLLAVLCLCVHHYNTLKILSLSALQKGLDCCVELTSNNNIWHRRYLFSDCHDLYGRWCLRWGKNQNPHLHFSLFT</sequence>
<dbReference type="Proteomes" id="UP000825935">
    <property type="component" value="Chromosome 13"/>
</dbReference>
<name>A0A8T2TFH5_CERRI</name>
<dbReference type="AlphaFoldDB" id="A0A8T2TFH5"/>
<accession>A0A8T2TFH5</accession>
<protein>
    <recommendedName>
        <fullName evidence="4">Secreted protein</fullName>
    </recommendedName>
</protein>
<feature type="signal peptide" evidence="1">
    <location>
        <begin position="1"/>
        <end position="20"/>
    </location>
</feature>
<proteinExistence type="predicted"/>
<comment type="caution">
    <text evidence="2">The sequence shown here is derived from an EMBL/GenBank/DDBJ whole genome shotgun (WGS) entry which is preliminary data.</text>
</comment>
<reference evidence="2" key="1">
    <citation type="submission" date="2021-08" db="EMBL/GenBank/DDBJ databases">
        <title>WGS assembly of Ceratopteris richardii.</title>
        <authorList>
            <person name="Marchant D.B."/>
            <person name="Chen G."/>
            <person name="Jenkins J."/>
            <person name="Shu S."/>
            <person name="Leebens-Mack J."/>
            <person name="Grimwood J."/>
            <person name="Schmutz J."/>
            <person name="Soltis P."/>
            <person name="Soltis D."/>
            <person name="Chen Z.-H."/>
        </authorList>
    </citation>
    <scope>NUCLEOTIDE SEQUENCE</scope>
    <source>
        <strain evidence="2">Whitten #5841</strain>
        <tissue evidence="2">Leaf</tissue>
    </source>
</reference>
<keyword evidence="3" id="KW-1185">Reference proteome</keyword>
<keyword evidence="1" id="KW-0732">Signal</keyword>
<gene>
    <name evidence="2" type="ORF">KP509_13G013800</name>
</gene>
<evidence type="ECO:0000256" key="1">
    <source>
        <dbReference type="SAM" id="SignalP"/>
    </source>
</evidence>